<comment type="caution">
    <text evidence="1">The sequence shown here is derived from an EMBL/GenBank/DDBJ whole genome shotgun (WGS) entry which is preliminary data.</text>
</comment>
<proteinExistence type="predicted"/>
<protein>
    <submittedName>
        <fullName evidence="1">Uncharacterized protein</fullName>
    </submittedName>
</protein>
<accession>A0A0S7Y298</accession>
<dbReference type="AlphaFoldDB" id="A0A0S7Y298"/>
<reference evidence="1 2" key="1">
    <citation type="journal article" date="2015" name="Microbiome">
        <title>Genomic resolution of linkages in carbon, nitrogen, and sulfur cycling among widespread estuary sediment bacteria.</title>
        <authorList>
            <person name="Baker B.J."/>
            <person name="Lazar C.S."/>
            <person name="Teske A.P."/>
            <person name="Dick G.J."/>
        </authorList>
    </citation>
    <scope>NUCLEOTIDE SEQUENCE [LARGE SCALE GENOMIC DNA]</scope>
    <source>
        <strain evidence="1">DG_54_3</strain>
    </source>
</reference>
<sequence>MEASVRLIKPQITLAQQLKRNPGNRGKDCPLIVTSRLGYRVKGIKVVGNSLSQIRENMFAEDAKALKASSPPKPIPEISIRRQLARIERNRVEIEENEDLTSALISALTYCLRSKKGHFARAGDALGKSAPELKKLLYRIDHDYARTYELKGVKEPTAFKRLDARVKTLNSPSLTDFGKVVELILDRKRKVLIGLEVSKLDEQFRKHRIHLDRILNRRLAFVTSDRGILTNLLREEAEGIVAEINREFSLKLGFPDEKTGESIARELTEQLLANLIFWFYNQREITTVGNMIIKNINPMLYPQFGGVVLVQD</sequence>
<evidence type="ECO:0000313" key="2">
    <source>
        <dbReference type="Proteomes" id="UP000051861"/>
    </source>
</evidence>
<name>A0A0S7Y298_UNCSA</name>
<organism evidence="1 2">
    <name type="scientific">candidate division WOR-1 bacterium DG_54_3</name>
    <dbReference type="NCBI Taxonomy" id="1703775"/>
    <lineage>
        <taxon>Bacteria</taxon>
        <taxon>Bacillati</taxon>
        <taxon>Saganbacteria</taxon>
    </lineage>
</organism>
<dbReference type="EMBL" id="LIZX01000050">
    <property type="protein sequence ID" value="KPJ68559.1"/>
    <property type="molecule type" value="Genomic_DNA"/>
</dbReference>
<dbReference type="Proteomes" id="UP000051861">
    <property type="component" value="Unassembled WGS sequence"/>
</dbReference>
<gene>
    <name evidence="1" type="ORF">AMJ44_06320</name>
</gene>
<evidence type="ECO:0000313" key="1">
    <source>
        <dbReference type="EMBL" id="KPJ68559.1"/>
    </source>
</evidence>